<reference evidence="4" key="1">
    <citation type="journal article" date="2020" name="mSystems">
        <title>Genome- and Community-Level Interaction Insights into Carbon Utilization and Element Cycling Functions of Hydrothermarchaeota in Hydrothermal Sediment.</title>
        <authorList>
            <person name="Zhou Z."/>
            <person name="Liu Y."/>
            <person name="Xu W."/>
            <person name="Pan J."/>
            <person name="Luo Z.H."/>
            <person name="Li M."/>
        </authorList>
    </citation>
    <scope>NUCLEOTIDE SEQUENCE [LARGE SCALE GENOMIC DNA]</scope>
    <source>
        <strain evidence="4">SpSt-794</strain>
    </source>
</reference>
<dbReference type="GO" id="GO:0000166">
    <property type="term" value="F:nucleotide binding"/>
    <property type="evidence" value="ECO:0007669"/>
    <property type="project" value="InterPro"/>
</dbReference>
<evidence type="ECO:0000259" key="2">
    <source>
        <dbReference type="Pfam" id="PF01408"/>
    </source>
</evidence>
<accession>A0A7C4U3F7</accession>
<dbReference type="Gene3D" id="3.40.50.720">
    <property type="entry name" value="NAD(P)-binding Rossmann-like Domain"/>
    <property type="match status" value="1"/>
</dbReference>
<proteinExistence type="predicted"/>
<name>A0A7C4U3F7_9BACT</name>
<evidence type="ECO:0000256" key="1">
    <source>
        <dbReference type="ARBA" id="ARBA00023002"/>
    </source>
</evidence>
<dbReference type="AlphaFoldDB" id="A0A7C4U3F7"/>
<feature type="domain" description="Gfo/Idh/MocA-like oxidoreductase N-terminal" evidence="2">
    <location>
        <begin position="8"/>
        <end position="100"/>
    </location>
</feature>
<dbReference type="InterPro" id="IPR036291">
    <property type="entry name" value="NAD(P)-bd_dom_sf"/>
</dbReference>
<protein>
    <submittedName>
        <fullName evidence="4">Gfo/Idh/MocA family oxidoreductase</fullName>
    </submittedName>
</protein>
<evidence type="ECO:0000259" key="3">
    <source>
        <dbReference type="Pfam" id="PF22725"/>
    </source>
</evidence>
<evidence type="ECO:0000313" key="4">
    <source>
        <dbReference type="EMBL" id="HGW60093.1"/>
    </source>
</evidence>
<dbReference type="GO" id="GO:0016491">
    <property type="term" value="F:oxidoreductase activity"/>
    <property type="evidence" value="ECO:0007669"/>
    <property type="project" value="UniProtKB-KW"/>
</dbReference>
<organism evidence="4">
    <name type="scientific">Caldisericum exile</name>
    <dbReference type="NCBI Taxonomy" id="693075"/>
    <lineage>
        <taxon>Bacteria</taxon>
        <taxon>Pseudomonadati</taxon>
        <taxon>Caldisericota/Cryosericota group</taxon>
        <taxon>Caldisericota</taxon>
        <taxon>Caldisericia</taxon>
        <taxon>Caldisericales</taxon>
        <taxon>Caldisericaceae</taxon>
        <taxon>Caldisericum</taxon>
    </lineage>
</organism>
<dbReference type="SUPFAM" id="SSF55347">
    <property type="entry name" value="Glyceraldehyde-3-phosphate dehydrogenase-like, C-terminal domain"/>
    <property type="match status" value="1"/>
</dbReference>
<dbReference type="Pfam" id="PF22725">
    <property type="entry name" value="GFO_IDH_MocA_C3"/>
    <property type="match status" value="1"/>
</dbReference>
<dbReference type="PANTHER" id="PTHR43818:SF11">
    <property type="entry name" value="BCDNA.GH03377"/>
    <property type="match status" value="1"/>
</dbReference>
<dbReference type="Gene3D" id="3.30.360.10">
    <property type="entry name" value="Dihydrodipicolinate Reductase, domain 2"/>
    <property type="match status" value="1"/>
</dbReference>
<dbReference type="InterPro" id="IPR050463">
    <property type="entry name" value="Gfo/Idh/MocA_oxidrdct_glycsds"/>
</dbReference>
<feature type="domain" description="GFO/IDH/MocA-like oxidoreductase" evidence="3">
    <location>
        <begin position="114"/>
        <end position="234"/>
    </location>
</feature>
<dbReference type="PANTHER" id="PTHR43818">
    <property type="entry name" value="BCDNA.GH03377"/>
    <property type="match status" value="1"/>
</dbReference>
<dbReference type="InterPro" id="IPR000683">
    <property type="entry name" value="Gfo/Idh/MocA-like_OxRdtase_N"/>
</dbReference>
<sequence>MLSLKEIPDQEVIYVYSRTEKDAKAFAEKWKIPKWTTDMTKVVEDKDVELIIIGLPNFLHKEAAVLAAKNGKNVVCTKPLATNASEAKEMLDSVKKAGVLHGYAETRVFSPYVMRAHEIVEKGIIGDVYWIRSREGHFGPHSAWFWDPKLSGGGTMLDMGCHTVEAARYFFGKKVKPLEAIALGETLVHPVESEDNALLIVRYEGKKVSLSETSWSAHGGLDLRDEIYGSEGTLFINLTKTSAIQLFTLKNAGYVLEKSEVDSGWLYPATDEPRTLGYFNAMKHFTECIKKGVMPRETFEDGYIVNLILDAGYKSIKTKKWEKIEIG</sequence>
<keyword evidence="1" id="KW-0560">Oxidoreductase</keyword>
<gene>
    <name evidence="4" type="ORF">ENV82_01445</name>
</gene>
<comment type="caution">
    <text evidence="4">The sequence shown here is derived from an EMBL/GenBank/DDBJ whole genome shotgun (WGS) entry which is preliminary data.</text>
</comment>
<dbReference type="InterPro" id="IPR055170">
    <property type="entry name" value="GFO_IDH_MocA-like_dom"/>
</dbReference>
<dbReference type="EMBL" id="DTHV01000043">
    <property type="protein sequence ID" value="HGW60093.1"/>
    <property type="molecule type" value="Genomic_DNA"/>
</dbReference>
<dbReference type="SUPFAM" id="SSF51735">
    <property type="entry name" value="NAD(P)-binding Rossmann-fold domains"/>
    <property type="match status" value="1"/>
</dbReference>
<dbReference type="Pfam" id="PF01408">
    <property type="entry name" value="GFO_IDH_MocA"/>
    <property type="match status" value="1"/>
</dbReference>